<dbReference type="InterPro" id="IPR013096">
    <property type="entry name" value="Cupin_2"/>
</dbReference>
<dbReference type="PATRIC" id="fig|1195236.3.peg.5175"/>
<dbReference type="STRING" id="1195236.CTER_4980"/>
<accession>S0FF80</accession>
<dbReference type="PANTHER" id="PTHR35848:SF6">
    <property type="entry name" value="CUPIN TYPE-2 DOMAIN-CONTAINING PROTEIN"/>
    <property type="match status" value="1"/>
</dbReference>
<proteinExistence type="predicted"/>
<dbReference type="SUPFAM" id="SSF51182">
    <property type="entry name" value="RmlC-like cupins"/>
    <property type="match status" value="1"/>
</dbReference>
<dbReference type="Proteomes" id="UP000014155">
    <property type="component" value="Unassembled WGS sequence"/>
</dbReference>
<dbReference type="GO" id="GO:0046872">
    <property type="term" value="F:metal ion binding"/>
    <property type="evidence" value="ECO:0007669"/>
    <property type="project" value="UniProtKB-KW"/>
</dbReference>
<dbReference type="Gene3D" id="2.60.120.10">
    <property type="entry name" value="Jelly Rolls"/>
    <property type="match status" value="1"/>
</dbReference>
<dbReference type="eggNOG" id="COG3837">
    <property type="taxonomic scope" value="Bacteria"/>
</dbReference>
<name>S0FF80_RUMCE</name>
<gene>
    <name evidence="3" type="ORF">CTER_4980</name>
</gene>
<reference evidence="3 4" key="1">
    <citation type="journal article" date="2013" name="Genome Announc.">
        <title>Draft Genome Sequence of the Cellulolytic, Mesophilic, Anaerobic Bacterium Clostridium termitidis Strain CT1112 (DSM 5398).</title>
        <authorList>
            <person name="Lal S."/>
            <person name="Ramachandran U."/>
            <person name="Zhang X."/>
            <person name="Munir R."/>
            <person name="Sparling R."/>
            <person name="Levin D.B."/>
        </authorList>
    </citation>
    <scope>NUCLEOTIDE SEQUENCE [LARGE SCALE GENOMIC DNA]</scope>
    <source>
        <strain evidence="3 4">CT1112</strain>
    </source>
</reference>
<dbReference type="RefSeq" id="WP_004630413.1">
    <property type="nucleotide sequence ID" value="NZ_AORV01000066.1"/>
</dbReference>
<comment type="caution">
    <text evidence="3">The sequence shown here is derived from an EMBL/GenBank/DDBJ whole genome shotgun (WGS) entry which is preliminary data.</text>
</comment>
<protein>
    <submittedName>
        <fullName evidence="3">Cupin domain-containing protein</fullName>
    </submittedName>
</protein>
<dbReference type="InterPro" id="IPR011051">
    <property type="entry name" value="RmlC_Cupin_sf"/>
</dbReference>
<evidence type="ECO:0000259" key="2">
    <source>
        <dbReference type="Pfam" id="PF07883"/>
    </source>
</evidence>
<evidence type="ECO:0000313" key="4">
    <source>
        <dbReference type="Proteomes" id="UP000014155"/>
    </source>
</evidence>
<sequence>MDEILKVRFQDVPLKHKNEHPGYEYYKRELVPKENAQQCSISVYEIPPGKSAYPYHYHTRNEEAFYIISGNGILKTPSGDREVSAGEFLFFPSNKKGAHKLTNTSETEILIYLDFDTHNEIDVAFYPDSGKIGVWGMDINKLFKINQQVEYYDD</sequence>
<dbReference type="AlphaFoldDB" id="S0FF80"/>
<dbReference type="Pfam" id="PF07883">
    <property type="entry name" value="Cupin_2"/>
    <property type="match status" value="1"/>
</dbReference>
<evidence type="ECO:0000256" key="1">
    <source>
        <dbReference type="ARBA" id="ARBA00022723"/>
    </source>
</evidence>
<dbReference type="EMBL" id="AORV01000066">
    <property type="protein sequence ID" value="EMS69390.1"/>
    <property type="molecule type" value="Genomic_DNA"/>
</dbReference>
<dbReference type="InterPro" id="IPR051610">
    <property type="entry name" value="GPI/OXD"/>
</dbReference>
<feature type="domain" description="Cupin type-2" evidence="2">
    <location>
        <begin position="43"/>
        <end position="110"/>
    </location>
</feature>
<dbReference type="PANTHER" id="PTHR35848">
    <property type="entry name" value="OXALATE-BINDING PROTEIN"/>
    <property type="match status" value="1"/>
</dbReference>
<organism evidence="3 4">
    <name type="scientific">Ruminiclostridium cellobioparum subsp. termitidis CT1112</name>
    <dbReference type="NCBI Taxonomy" id="1195236"/>
    <lineage>
        <taxon>Bacteria</taxon>
        <taxon>Bacillati</taxon>
        <taxon>Bacillota</taxon>
        <taxon>Clostridia</taxon>
        <taxon>Eubacteriales</taxon>
        <taxon>Oscillospiraceae</taxon>
        <taxon>Ruminiclostridium</taxon>
    </lineage>
</organism>
<evidence type="ECO:0000313" key="3">
    <source>
        <dbReference type="EMBL" id="EMS69390.1"/>
    </source>
</evidence>
<keyword evidence="1" id="KW-0479">Metal-binding</keyword>
<keyword evidence="4" id="KW-1185">Reference proteome</keyword>
<dbReference type="InterPro" id="IPR014710">
    <property type="entry name" value="RmlC-like_jellyroll"/>
</dbReference>